<name>A0A1F5YSI3_9BACT</name>
<dbReference type="InterPro" id="IPR001048">
    <property type="entry name" value="Asp/Glu/Uridylate_kinase"/>
</dbReference>
<proteinExistence type="predicted"/>
<accession>A0A1F5YSI3</accession>
<dbReference type="Pfam" id="PF00696">
    <property type="entry name" value="AA_kinase"/>
    <property type="match status" value="1"/>
</dbReference>
<evidence type="ECO:0000313" key="3">
    <source>
        <dbReference type="Proteomes" id="UP000179129"/>
    </source>
</evidence>
<gene>
    <name evidence="2" type="ORF">A3F83_03615</name>
</gene>
<comment type="caution">
    <text evidence="2">The sequence shown here is derived from an EMBL/GenBank/DDBJ whole genome shotgun (WGS) entry which is preliminary data.</text>
</comment>
<dbReference type="Proteomes" id="UP000179129">
    <property type="component" value="Unassembled WGS sequence"/>
</dbReference>
<dbReference type="AlphaFoldDB" id="A0A1F5YSI3"/>
<organism evidence="2 3">
    <name type="scientific">Candidatus Glassbacteria bacterium RIFCSPLOWO2_12_FULL_58_11</name>
    <dbReference type="NCBI Taxonomy" id="1817867"/>
    <lineage>
        <taxon>Bacteria</taxon>
        <taxon>Candidatus Glassiibacteriota</taxon>
    </lineage>
</organism>
<dbReference type="SUPFAM" id="SSF53633">
    <property type="entry name" value="Carbamate kinase-like"/>
    <property type="match status" value="1"/>
</dbReference>
<dbReference type="STRING" id="1817867.A3F83_03615"/>
<feature type="domain" description="Aspartate/glutamate/uridylate kinase" evidence="1">
    <location>
        <begin position="178"/>
        <end position="230"/>
    </location>
</feature>
<evidence type="ECO:0000313" key="2">
    <source>
        <dbReference type="EMBL" id="OGG03178.1"/>
    </source>
</evidence>
<sequence>MTFKKAVETGPAGKQRAHITSRFTRESLIDKDMIDSTEIPNQFRVMPDLNIIALGGKSILDRGASAILPLARELVANRFKYQLLLCTGPGICGRQTLCLAGDLGLPTGGKAMLTGGDESKYLFMLCGVLLRDGGVWMSKLVHFERLPLYVKNHMIPFTLGQAPYFFWEKPPKYGSIPEHGNDFGSFITGEVLGVRSVIYLKDVDGLYSADPKRNPGAEFIKKISAQELIRLDLDELVIERSVIDNLVRARVVRKIQIINGLVPGNLTRALAGEHVGTIIYRDTGEEREDK</sequence>
<evidence type="ECO:0000259" key="1">
    <source>
        <dbReference type="Pfam" id="PF00696"/>
    </source>
</evidence>
<dbReference type="Gene3D" id="3.40.1160.10">
    <property type="entry name" value="Acetylglutamate kinase-like"/>
    <property type="match status" value="1"/>
</dbReference>
<reference evidence="2 3" key="1">
    <citation type="journal article" date="2016" name="Nat. Commun.">
        <title>Thousands of microbial genomes shed light on interconnected biogeochemical processes in an aquifer system.</title>
        <authorList>
            <person name="Anantharaman K."/>
            <person name="Brown C.T."/>
            <person name="Hug L.A."/>
            <person name="Sharon I."/>
            <person name="Castelle C.J."/>
            <person name="Probst A.J."/>
            <person name="Thomas B.C."/>
            <person name="Singh A."/>
            <person name="Wilkins M.J."/>
            <person name="Karaoz U."/>
            <person name="Brodie E.L."/>
            <person name="Williams K.H."/>
            <person name="Hubbard S.S."/>
            <person name="Banfield J.F."/>
        </authorList>
    </citation>
    <scope>NUCLEOTIDE SEQUENCE [LARGE SCALE GENOMIC DNA]</scope>
</reference>
<dbReference type="InterPro" id="IPR036393">
    <property type="entry name" value="AceGlu_kinase-like_sf"/>
</dbReference>
<dbReference type="EMBL" id="MFIX01000157">
    <property type="protein sequence ID" value="OGG03178.1"/>
    <property type="molecule type" value="Genomic_DNA"/>
</dbReference>
<protein>
    <recommendedName>
        <fullName evidence="1">Aspartate/glutamate/uridylate kinase domain-containing protein</fullName>
    </recommendedName>
</protein>